<dbReference type="EMBL" id="JBHSGU010000001">
    <property type="protein sequence ID" value="MFC4698808.1"/>
    <property type="molecule type" value="Genomic_DNA"/>
</dbReference>
<dbReference type="PROSITE" id="PS51686">
    <property type="entry name" value="SAM_MT_RSMB_NOP"/>
    <property type="match status" value="1"/>
</dbReference>
<dbReference type="GO" id="GO:0032259">
    <property type="term" value="P:methylation"/>
    <property type="evidence" value="ECO:0007669"/>
    <property type="project" value="UniProtKB-KW"/>
</dbReference>
<evidence type="ECO:0000256" key="4">
    <source>
        <dbReference type="ARBA" id="ARBA00022490"/>
    </source>
</evidence>
<comment type="function">
    <text evidence="1">Specifically methylates the cytosine at position 967 (m5C967) of 16S rRNA.</text>
</comment>
<evidence type="ECO:0000313" key="15">
    <source>
        <dbReference type="EMBL" id="MFC4698808.1"/>
    </source>
</evidence>
<dbReference type="InterPro" id="IPR035926">
    <property type="entry name" value="NusB-like_sf"/>
</dbReference>
<keyword evidence="16" id="KW-1185">Reference proteome</keyword>
<keyword evidence="7 13" id="KW-0808">Transferase</keyword>
<dbReference type="Gene3D" id="3.40.50.150">
    <property type="entry name" value="Vaccinia Virus protein VP39"/>
    <property type="match status" value="1"/>
</dbReference>
<gene>
    <name evidence="15" type="primary">rsmB</name>
    <name evidence="15" type="ORF">ACFO4O_01355</name>
</gene>
<keyword evidence="9 13" id="KW-0694">RNA-binding</keyword>
<evidence type="ECO:0000256" key="7">
    <source>
        <dbReference type="ARBA" id="ARBA00022679"/>
    </source>
</evidence>
<feature type="domain" description="SAM-dependent MTase RsmB/NOP-type" evidence="14">
    <location>
        <begin position="179"/>
        <end position="452"/>
    </location>
</feature>
<evidence type="ECO:0000256" key="5">
    <source>
        <dbReference type="ARBA" id="ARBA00022552"/>
    </source>
</evidence>
<keyword evidence="5" id="KW-0698">rRNA processing</keyword>
<dbReference type="GO" id="GO:0008168">
    <property type="term" value="F:methyltransferase activity"/>
    <property type="evidence" value="ECO:0007669"/>
    <property type="project" value="UniProtKB-KW"/>
</dbReference>
<proteinExistence type="inferred from homology"/>
<dbReference type="NCBIfam" id="NF008149">
    <property type="entry name" value="PRK10901.1"/>
    <property type="match status" value="1"/>
</dbReference>
<dbReference type="Gene3D" id="3.30.70.1170">
    <property type="entry name" value="Sun protein, domain 3"/>
    <property type="match status" value="1"/>
</dbReference>
<dbReference type="InterPro" id="IPR023267">
    <property type="entry name" value="RCMT"/>
</dbReference>
<dbReference type="InterPro" id="IPR029063">
    <property type="entry name" value="SAM-dependent_MTases_sf"/>
</dbReference>
<comment type="similarity">
    <text evidence="13">Belongs to the class I-like SAM-binding methyltransferase superfamily. RsmB/NOP family.</text>
</comment>
<dbReference type="EC" id="2.1.1.176" evidence="3"/>
<evidence type="ECO:0000256" key="1">
    <source>
        <dbReference type="ARBA" id="ARBA00002724"/>
    </source>
</evidence>
<evidence type="ECO:0000256" key="12">
    <source>
        <dbReference type="ARBA" id="ARBA00047283"/>
    </source>
</evidence>
<accession>A0ABV9LTH6</accession>
<dbReference type="Pfam" id="PF01029">
    <property type="entry name" value="NusB"/>
    <property type="match status" value="1"/>
</dbReference>
<dbReference type="PANTHER" id="PTHR22807:SF61">
    <property type="entry name" value="NOL1_NOP2_SUN FAMILY PROTEIN _ ANTITERMINATION NUSB DOMAIN-CONTAINING PROTEIN"/>
    <property type="match status" value="1"/>
</dbReference>
<evidence type="ECO:0000313" key="16">
    <source>
        <dbReference type="Proteomes" id="UP001595897"/>
    </source>
</evidence>
<dbReference type="InterPro" id="IPR004573">
    <property type="entry name" value="rRNA_ssu_MeTfrase_B"/>
</dbReference>
<feature type="active site" description="Nucleophile" evidence="13">
    <location>
        <position position="395"/>
    </location>
</feature>
<keyword evidence="6 13" id="KW-0489">Methyltransferase</keyword>
<dbReference type="NCBIfam" id="TIGR00563">
    <property type="entry name" value="rsmB"/>
    <property type="match status" value="1"/>
</dbReference>
<evidence type="ECO:0000256" key="11">
    <source>
        <dbReference type="ARBA" id="ARBA00031088"/>
    </source>
</evidence>
<dbReference type="InterPro" id="IPR006027">
    <property type="entry name" value="NusB_RsmB_TIM44"/>
</dbReference>
<keyword evidence="8 13" id="KW-0949">S-adenosyl-L-methionine</keyword>
<keyword evidence="4" id="KW-0963">Cytoplasm</keyword>
<feature type="binding site" evidence="13">
    <location>
        <position position="291"/>
    </location>
    <ligand>
        <name>S-adenosyl-L-methionine</name>
        <dbReference type="ChEBI" id="CHEBI:59789"/>
    </ligand>
</feature>
<dbReference type="RefSeq" id="WP_382405458.1">
    <property type="nucleotide sequence ID" value="NZ_JBHSGU010000001.1"/>
</dbReference>
<dbReference type="SUPFAM" id="SSF53335">
    <property type="entry name" value="S-adenosyl-L-methionine-dependent methyltransferases"/>
    <property type="match status" value="1"/>
</dbReference>
<dbReference type="PRINTS" id="PR02008">
    <property type="entry name" value="RCMTFAMILY"/>
</dbReference>
<evidence type="ECO:0000256" key="3">
    <source>
        <dbReference type="ARBA" id="ARBA00012140"/>
    </source>
</evidence>
<evidence type="ECO:0000259" key="14">
    <source>
        <dbReference type="PROSITE" id="PS51686"/>
    </source>
</evidence>
<evidence type="ECO:0000256" key="13">
    <source>
        <dbReference type="PROSITE-ProRule" id="PRU01023"/>
    </source>
</evidence>
<protein>
    <recommendedName>
        <fullName evidence="3">16S rRNA (cytosine(967)-C(5))-methyltransferase</fullName>
        <ecNumber evidence="3">2.1.1.176</ecNumber>
    </recommendedName>
    <alternativeName>
        <fullName evidence="10">16S rRNA m5C967 methyltransferase</fullName>
    </alternativeName>
    <alternativeName>
        <fullName evidence="11">rRNA (cytosine-C(5)-)-methyltransferase RsmB</fullName>
    </alternativeName>
</protein>
<dbReference type="SUPFAM" id="SSF48013">
    <property type="entry name" value="NusB-like"/>
    <property type="match status" value="1"/>
</dbReference>
<evidence type="ECO:0000256" key="8">
    <source>
        <dbReference type="ARBA" id="ARBA00022691"/>
    </source>
</evidence>
<comment type="subcellular location">
    <subcellularLocation>
        <location evidence="2">Cytoplasm</location>
    </subcellularLocation>
</comment>
<feature type="binding site" evidence="13">
    <location>
        <position position="342"/>
    </location>
    <ligand>
        <name>S-adenosyl-L-methionine</name>
        <dbReference type="ChEBI" id="CHEBI:59789"/>
    </ligand>
</feature>
<evidence type="ECO:0000256" key="6">
    <source>
        <dbReference type="ARBA" id="ARBA00022603"/>
    </source>
</evidence>
<feature type="binding site" evidence="13">
    <location>
        <position position="323"/>
    </location>
    <ligand>
        <name>S-adenosyl-L-methionine</name>
        <dbReference type="ChEBI" id="CHEBI:59789"/>
    </ligand>
</feature>
<dbReference type="InterPro" id="IPR049560">
    <property type="entry name" value="MeTrfase_RsmB-F_NOP2_cat"/>
</dbReference>
<dbReference type="InterPro" id="IPR054728">
    <property type="entry name" value="RsmB-like_ferredoxin"/>
</dbReference>
<evidence type="ECO:0000256" key="2">
    <source>
        <dbReference type="ARBA" id="ARBA00004496"/>
    </source>
</evidence>
<evidence type="ECO:0000256" key="10">
    <source>
        <dbReference type="ARBA" id="ARBA00030399"/>
    </source>
</evidence>
<dbReference type="Proteomes" id="UP001595897">
    <property type="component" value="Unassembled WGS sequence"/>
</dbReference>
<reference evidence="16" key="1">
    <citation type="journal article" date="2019" name="Int. J. Syst. Evol. Microbiol.">
        <title>The Global Catalogue of Microorganisms (GCM) 10K type strain sequencing project: providing services to taxonomists for standard genome sequencing and annotation.</title>
        <authorList>
            <consortium name="The Broad Institute Genomics Platform"/>
            <consortium name="The Broad Institute Genome Sequencing Center for Infectious Disease"/>
            <person name="Wu L."/>
            <person name="Ma J."/>
        </authorList>
    </citation>
    <scope>NUCLEOTIDE SEQUENCE [LARGE SCALE GENOMIC DNA]</scope>
    <source>
        <strain evidence="16">KACC 12507</strain>
    </source>
</reference>
<organism evidence="15 16">
    <name type="scientific">Glaciecola siphonariae</name>
    <dbReference type="NCBI Taxonomy" id="521012"/>
    <lineage>
        <taxon>Bacteria</taxon>
        <taxon>Pseudomonadati</taxon>
        <taxon>Pseudomonadota</taxon>
        <taxon>Gammaproteobacteria</taxon>
        <taxon>Alteromonadales</taxon>
        <taxon>Alteromonadaceae</taxon>
        <taxon>Glaciecola</taxon>
    </lineage>
</organism>
<sequence length="461" mass="51259">MSKTTNIQHDKGPRAIRHKPQLRADGAWALLQILEHGASSREVMPMIFERHGLAKDRAWLQESVFGVLRVLPTLQSWLRQLLKTPLKKQQKIIEHLIMLGLFQQAYMRTSTHAAVSETVEASKLLKQPQLSGMVNAILRNFERHELAQQIDTAPHVVANLPKWLYRELASAYPDHLANLCKAMSTKPPLWLRVNPLVNSLDEYCNRLNEASIAHEALPPHAIFLEKYTDVTTLPNFDEGGCSVQDLAAQQAASLLKLKDDDCVLDACAAPGGKTAALIETGVCLKALYALDNVASRNARTHDNLSRLGHIQRMGDKLHIVDADASDTASLSKLPMFNKILLDAPCSATGVIRRHPDIKWHRKGTDIAALVELQKSILEATWQRLLPGGVLLYATCSILPQENSQQIKNFLQTHSDASLVPIEAQSDPEALGWQILPGEKNMDGFFYARLLKSDSAIKQAHL</sequence>
<dbReference type="Gene3D" id="1.10.940.10">
    <property type="entry name" value="NusB-like"/>
    <property type="match status" value="1"/>
</dbReference>
<comment type="caution">
    <text evidence="15">The sequence shown here is derived from an EMBL/GenBank/DDBJ whole genome shotgun (WGS) entry which is preliminary data.</text>
</comment>
<dbReference type="Pfam" id="PF22458">
    <property type="entry name" value="RsmF-B_ferredox"/>
    <property type="match status" value="1"/>
</dbReference>
<dbReference type="Pfam" id="PF01189">
    <property type="entry name" value="Methyltr_RsmB-F"/>
    <property type="match status" value="1"/>
</dbReference>
<dbReference type="InterPro" id="IPR001678">
    <property type="entry name" value="MeTrfase_RsmB-F_NOP2_dom"/>
</dbReference>
<dbReference type="PANTHER" id="PTHR22807">
    <property type="entry name" value="NOP2 YEAST -RELATED NOL1/NOP2/FMU SUN DOMAIN-CONTAINING"/>
    <property type="match status" value="1"/>
</dbReference>
<comment type="catalytic activity">
    <reaction evidence="12">
        <text>cytidine(967) in 16S rRNA + S-adenosyl-L-methionine = 5-methylcytidine(967) in 16S rRNA + S-adenosyl-L-homocysteine + H(+)</text>
        <dbReference type="Rhea" id="RHEA:42748"/>
        <dbReference type="Rhea" id="RHEA-COMP:10219"/>
        <dbReference type="Rhea" id="RHEA-COMP:10220"/>
        <dbReference type="ChEBI" id="CHEBI:15378"/>
        <dbReference type="ChEBI" id="CHEBI:57856"/>
        <dbReference type="ChEBI" id="CHEBI:59789"/>
        <dbReference type="ChEBI" id="CHEBI:74483"/>
        <dbReference type="ChEBI" id="CHEBI:82748"/>
        <dbReference type="EC" id="2.1.1.176"/>
    </reaction>
</comment>
<name>A0ABV9LTH6_9ALTE</name>
<feature type="binding site" evidence="13">
    <location>
        <begin position="267"/>
        <end position="273"/>
    </location>
    <ligand>
        <name>S-adenosyl-L-methionine</name>
        <dbReference type="ChEBI" id="CHEBI:59789"/>
    </ligand>
</feature>
<evidence type="ECO:0000256" key="9">
    <source>
        <dbReference type="ARBA" id="ARBA00022884"/>
    </source>
</evidence>